<evidence type="ECO:0000313" key="2">
    <source>
        <dbReference type="EMBL" id="KAK7029215.1"/>
    </source>
</evidence>
<sequence length="166" mass="18394">MPLPPGADEQPPRPTRQSQRPRRAPAAPDKTPPPPIQIQRKSAHVFQQVRQPALAMCSKPTSPMPLWAMVLVRQKILLEDRNDGEYFPEPPRSPSPSSSPSLGSRSRGRQRHSPRAVPHASPSPPRRGRTTGRGSTKAKDVWTFFQVAPDGVKRECAFCKCVPITN</sequence>
<feature type="region of interest" description="Disordered" evidence="1">
    <location>
        <begin position="82"/>
        <end position="139"/>
    </location>
</feature>
<dbReference type="Proteomes" id="UP001362999">
    <property type="component" value="Unassembled WGS sequence"/>
</dbReference>
<organism evidence="2 3">
    <name type="scientific">Favolaschia claudopus</name>
    <dbReference type="NCBI Taxonomy" id="2862362"/>
    <lineage>
        <taxon>Eukaryota</taxon>
        <taxon>Fungi</taxon>
        <taxon>Dikarya</taxon>
        <taxon>Basidiomycota</taxon>
        <taxon>Agaricomycotina</taxon>
        <taxon>Agaricomycetes</taxon>
        <taxon>Agaricomycetidae</taxon>
        <taxon>Agaricales</taxon>
        <taxon>Marasmiineae</taxon>
        <taxon>Mycenaceae</taxon>
        <taxon>Favolaschia</taxon>
    </lineage>
</organism>
<proteinExistence type="predicted"/>
<evidence type="ECO:0000256" key="1">
    <source>
        <dbReference type="SAM" id="MobiDB-lite"/>
    </source>
</evidence>
<comment type="caution">
    <text evidence="2">The sequence shown here is derived from an EMBL/GenBank/DDBJ whole genome shotgun (WGS) entry which is preliminary data.</text>
</comment>
<dbReference type="EMBL" id="JAWWNJ010000027">
    <property type="protein sequence ID" value="KAK7029215.1"/>
    <property type="molecule type" value="Genomic_DNA"/>
</dbReference>
<evidence type="ECO:0000313" key="3">
    <source>
        <dbReference type="Proteomes" id="UP001362999"/>
    </source>
</evidence>
<name>A0AAW0BR79_9AGAR</name>
<keyword evidence="3" id="KW-1185">Reference proteome</keyword>
<reference evidence="2 3" key="1">
    <citation type="journal article" date="2024" name="J Genomics">
        <title>Draft genome sequencing and assembly of Favolaschia claudopus CIRM-BRFM 2984 isolated from oak limbs.</title>
        <authorList>
            <person name="Navarro D."/>
            <person name="Drula E."/>
            <person name="Chaduli D."/>
            <person name="Cazenave R."/>
            <person name="Ahrendt S."/>
            <person name="Wang J."/>
            <person name="Lipzen A."/>
            <person name="Daum C."/>
            <person name="Barry K."/>
            <person name="Grigoriev I.V."/>
            <person name="Favel A."/>
            <person name="Rosso M.N."/>
            <person name="Martin F."/>
        </authorList>
    </citation>
    <scope>NUCLEOTIDE SEQUENCE [LARGE SCALE GENOMIC DNA]</scope>
    <source>
        <strain evidence="2 3">CIRM-BRFM 2984</strain>
    </source>
</reference>
<protein>
    <submittedName>
        <fullName evidence="2">Uncharacterized protein</fullName>
    </submittedName>
</protein>
<feature type="region of interest" description="Disordered" evidence="1">
    <location>
        <begin position="1"/>
        <end position="51"/>
    </location>
</feature>
<accession>A0AAW0BR79</accession>
<feature type="compositionally biased region" description="Low complexity" evidence="1">
    <location>
        <begin position="95"/>
        <end position="105"/>
    </location>
</feature>
<gene>
    <name evidence="2" type="ORF">R3P38DRAFT_3189500</name>
</gene>
<dbReference type="AlphaFoldDB" id="A0AAW0BR79"/>